<dbReference type="Proteomes" id="UP001227230">
    <property type="component" value="Chromosome 13"/>
</dbReference>
<proteinExistence type="predicted"/>
<organism evidence="2 3">
    <name type="scientific">Vitis vinifera</name>
    <name type="common">Grape</name>
    <dbReference type="NCBI Taxonomy" id="29760"/>
    <lineage>
        <taxon>Eukaryota</taxon>
        <taxon>Viridiplantae</taxon>
        <taxon>Streptophyta</taxon>
        <taxon>Embryophyta</taxon>
        <taxon>Tracheophyta</taxon>
        <taxon>Spermatophyta</taxon>
        <taxon>Magnoliopsida</taxon>
        <taxon>eudicotyledons</taxon>
        <taxon>Gunneridae</taxon>
        <taxon>Pentapetalae</taxon>
        <taxon>rosids</taxon>
        <taxon>Vitales</taxon>
        <taxon>Vitaceae</taxon>
        <taxon>Viteae</taxon>
        <taxon>Vitis</taxon>
    </lineage>
</organism>
<feature type="compositionally biased region" description="Polar residues" evidence="1">
    <location>
        <begin position="80"/>
        <end position="95"/>
    </location>
</feature>
<feature type="compositionally biased region" description="Acidic residues" evidence="1">
    <location>
        <begin position="101"/>
        <end position="111"/>
    </location>
</feature>
<feature type="region of interest" description="Disordered" evidence="1">
    <location>
        <begin position="71"/>
        <end position="123"/>
    </location>
</feature>
<gene>
    <name evidence="2" type="ORF">VitviT2T_019955</name>
</gene>
<name>A0ABY9D2I5_VITVI</name>
<reference evidence="2 3" key="1">
    <citation type="journal article" date="2023" name="Hortic Res">
        <title>The complete reference genome for grapevine (Vitis vinifera L.) genetics and breeding.</title>
        <authorList>
            <person name="Shi X."/>
            <person name="Cao S."/>
            <person name="Wang X."/>
            <person name="Huang S."/>
            <person name="Wang Y."/>
            <person name="Liu Z."/>
            <person name="Liu W."/>
            <person name="Leng X."/>
            <person name="Peng Y."/>
            <person name="Wang N."/>
            <person name="Wang Y."/>
            <person name="Ma Z."/>
            <person name="Xu X."/>
            <person name="Zhang F."/>
            <person name="Xue H."/>
            <person name="Zhong H."/>
            <person name="Wang Y."/>
            <person name="Zhang K."/>
            <person name="Velt A."/>
            <person name="Avia K."/>
            <person name="Holtgrawe D."/>
            <person name="Grimplet J."/>
            <person name="Matus J.T."/>
            <person name="Ware D."/>
            <person name="Wu X."/>
            <person name="Wang H."/>
            <person name="Liu C."/>
            <person name="Fang Y."/>
            <person name="Rustenholz C."/>
            <person name="Cheng Z."/>
            <person name="Xiao H."/>
            <person name="Zhou Y."/>
        </authorList>
    </citation>
    <scope>NUCLEOTIDE SEQUENCE [LARGE SCALE GENOMIC DNA]</scope>
    <source>
        <strain evidence="3">cv. Pinot noir / PN40024</strain>
        <tissue evidence="2">Leaf</tissue>
    </source>
</reference>
<dbReference type="EMBL" id="CP126660">
    <property type="protein sequence ID" value="WKA01685.1"/>
    <property type="molecule type" value="Genomic_DNA"/>
</dbReference>
<evidence type="ECO:0000256" key="1">
    <source>
        <dbReference type="SAM" id="MobiDB-lite"/>
    </source>
</evidence>
<evidence type="ECO:0000313" key="3">
    <source>
        <dbReference type="Proteomes" id="UP001227230"/>
    </source>
</evidence>
<evidence type="ECO:0000313" key="2">
    <source>
        <dbReference type="EMBL" id="WKA01685.1"/>
    </source>
</evidence>
<accession>A0ABY9D2I5</accession>
<protein>
    <submittedName>
        <fullName evidence="2">Uncharacterized protein</fullName>
    </submittedName>
</protein>
<keyword evidence="3" id="KW-1185">Reference proteome</keyword>
<sequence>MSSTEGSFSSDSRVISTIIVEGADIDRGAEIVSKQASSRQYLFEGIGLTIMDSNRRLCCLSQNVVLNFEAMSHSSSSSSQTMGDTTLSTPISGSLSKAKEDEDDEEDEVDGEDKGAGGRVFAL</sequence>